<reference evidence="2 3" key="1">
    <citation type="submission" date="2023-08" db="EMBL/GenBank/DDBJ databases">
        <title>Black Yeasts Isolated from many extreme environments.</title>
        <authorList>
            <person name="Coleine C."/>
            <person name="Stajich J.E."/>
            <person name="Selbmann L."/>
        </authorList>
    </citation>
    <scope>NUCLEOTIDE SEQUENCE [LARGE SCALE GENOMIC DNA]</scope>
    <source>
        <strain evidence="2 3">CCFEE 5910</strain>
    </source>
</reference>
<feature type="region of interest" description="Disordered" evidence="1">
    <location>
        <begin position="488"/>
        <end position="554"/>
    </location>
</feature>
<feature type="region of interest" description="Disordered" evidence="1">
    <location>
        <begin position="400"/>
        <end position="435"/>
    </location>
</feature>
<organism evidence="2 3">
    <name type="scientific">Lithohypha guttulata</name>
    <dbReference type="NCBI Taxonomy" id="1690604"/>
    <lineage>
        <taxon>Eukaryota</taxon>
        <taxon>Fungi</taxon>
        <taxon>Dikarya</taxon>
        <taxon>Ascomycota</taxon>
        <taxon>Pezizomycotina</taxon>
        <taxon>Eurotiomycetes</taxon>
        <taxon>Chaetothyriomycetidae</taxon>
        <taxon>Chaetothyriales</taxon>
        <taxon>Trichomeriaceae</taxon>
        <taxon>Lithohypha</taxon>
    </lineage>
</organism>
<dbReference type="EMBL" id="JAVRRJ010000003">
    <property type="protein sequence ID" value="KAK5086911.1"/>
    <property type="molecule type" value="Genomic_DNA"/>
</dbReference>
<gene>
    <name evidence="2" type="ORF">LTR05_004081</name>
</gene>
<evidence type="ECO:0000313" key="3">
    <source>
        <dbReference type="Proteomes" id="UP001309876"/>
    </source>
</evidence>
<keyword evidence="3" id="KW-1185">Reference proteome</keyword>
<feature type="compositionally biased region" description="Low complexity" evidence="1">
    <location>
        <begin position="508"/>
        <end position="523"/>
    </location>
</feature>
<comment type="caution">
    <text evidence="2">The sequence shown here is derived from an EMBL/GenBank/DDBJ whole genome shotgun (WGS) entry which is preliminary data.</text>
</comment>
<accession>A0AAN7YHC6</accession>
<evidence type="ECO:0000313" key="2">
    <source>
        <dbReference type="EMBL" id="KAK5086911.1"/>
    </source>
</evidence>
<name>A0AAN7YHC6_9EURO</name>
<feature type="compositionally biased region" description="Low complexity" evidence="1">
    <location>
        <begin position="413"/>
        <end position="430"/>
    </location>
</feature>
<dbReference type="AlphaFoldDB" id="A0AAN7YHC6"/>
<dbReference type="Proteomes" id="UP001309876">
    <property type="component" value="Unassembled WGS sequence"/>
</dbReference>
<feature type="compositionally biased region" description="Low complexity" evidence="1">
    <location>
        <begin position="368"/>
        <end position="378"/>
    </location>
</feature>
<proteinExistence type="predicted"/>
<protein>
    <submittedName>
        <fullName evidence="2">Uncharacterized protein</fullName>
    </submittedName>
</protein>
<evidence type="ECO:0000256" key="1">
    <source>
        <dbReference type="SAM" id="MobiDB-lite"/>
    </source>
</evidence>
<sequence length="653" mass="72245">MSQSQPDSPRGQASCFGILNCLSAKETVREKKESYAQKRASRRIGVERPMRVVHHQPHLVEPMKLTVYDVLPPTPVTAQATVSKFVHQSRKSLSRASTRTSFVTRKQAITRPNVAKPQPALAADDCQLRRNPSFRPLQLSIYNEQRLSDLPEFDQVSFTEAGEIRFPPRALVRTQSEEMLTRHTPAVPRSTYAKPASMFEQTLSRRMSHVRNDTESTIVSNSRPPSSYDALHSHPISWYSTLPGLPSTMQFAMAPDQGKKILSPMKEEFTPPPSGAVMINGKVLAFPEVDVHRIPTEMAHRSLLPPAIGQESDLAAPAPIVDPGPNRRTTIIAKHKMKISQSASIVLASSTALRTRTNTLEQAQATSPQPADLQQAPPAEEPRSYFHTDFKTNTRINQWLNNDTNNKDEATTRSRNSSVSTVKTTTTSSSFAEHRRKRSQFYQLNHNKAQTPSPVDQVTSAAAKPIKTPTPLNLYTPFPRQKAINTNANAVDRGHARSPSSSAKSHTRTQTTSTVASTVATDVLFEQPETPELIHEDRQPAQQPARRAYDAESVTTVDMKSRTGTMKSTITSHSYHQVVTGPDTIPIHLEEEVKPEGKTIAVTTTGFVFRGSTPSPSPSPRTPLSAKTKDVEKTMFEMCAQGGYRRVNVGLAF</sequence>
<feature type="region of interest" description="Disordered" evidence="1">
    <location>
        <begin position="360"/>
        <end position="385"/>
    </location>
</feature>